<organism evidence="1 2">
    <name type="scientific">Trichinella murrelli</name>
    <dbReference type="NCBI Taxonomy" id="144512"/>
    <lineage>
        <taxon>Eukaryota</taxon>
        <taxon>Metazoa</taxon>
        <taxon>Ecdysozoa</taxon>
        <taxon>Nematoda</taxon>
        <taxon>Enoplea</taxon>
        <taxon>Dorylaimia</taxon>
        <taxon>Trichinellida</taxon>
        <taxon>Trichinellidae</taxon>
        <taxon>Trichinella</taxon>
    </lineage>
</organism>
<evidence type="ECO:0000313" key="2">
    <source>
        <dbReference type="Proteomes" id="UP000055048"/>
    </source>
</evidence>
<name>A0A0V0UF40_9BILA</name>
<evidence type="ECO:0000313" key="1">
    <source>
        <dbReference type="EMBL" id="KRX50044.1"/>
    </source>
</evidence>
<proteinExistence type="predicted"/>
<keyword evidence="2" id="KW-1185">Reference proteome</keyword>
<protein>
    <submittedName>
        <fullName evidence="1">Uncharacterized protein</fullName>
    </submittedName>
</protein>
<accession>A0A0V0UF40</accession>
<comment type="caution">
    <text evidence="1">The sequence shown here is derived from an EMBL/GenBank/DDBJ whole genome shotgun (WGS) entry which is preliminary data.</text>
</comment>
<dbReference type="Proteomes" id="UP000055048">
    <property type="component" value="Unassembled WGS sequence"/>
</dbReference>
<gene>
    <name evidence="1" type="ORF">T05_5030</name>
</gene>
<reference evidence="1 2" key="1">
    <citation type="submission" date="2015-01" db="EMBL/GenBank/DDBJ databases">
        <title>Evolution of Trichinella species and genotypes.</title>
        <authorList>
            <person name="Korhonen P.K."/>
            <person name="Edoardo P."/>
            <person name="Giuseppe L.R."/>
            <person name="Gasser R.B."/>
        </authorList>
    </citation>
    <scope>NUCLEOTIDE SEQUENCE [LARGE SCALE GENOMIC DNA]</scope>
    <source>
        <strain evidence="1">ISS417</strain>
    </source>
</reference>
<sequence>MHIVTEFCNNNFEGKILFRDIVLANKLTKNNFNELSKILIDLYVLLKLFIIKAQLIYFVETEFL</sequence>
<dbReference type="AlphaFoldDB" id="A0A0V0UF40"/>
<dbReference type="EMBL" id="JYDJ01000010">
    <property type="protein sequence ID" value="KRX50044.1"/>
    <property type="molecule type" value="Genomic_DNA"/>
</dbReference>